<dbReference type="GO" id="GO:0097009">
    <property type="term" value="P:energy homeostasis"/>
    <property type="evidence" value="ECO:0007669"/>
    <property type="project" value="TreeGrafter"/>
</dbReference>
<dbReference type="AlphaFoldDB" id="A0A7J7EHM4"/>
<keyword evidence="5" id="KW-0372">Hormone</keyword>
<comment type="similarity">
    <text evidence="2">Belongs to the meteorin family.</text>
</comment>
<reference evidence="8 9" key="1">
    <citation type="journal article" date="2020" name="Mol. Biol. Evol.">
        <title>Interspecific Gene Flow and the Evolution of Specialization in Black and White Rhinoceros.</title>
        <authorList>
            <person name="Moodley Y."/>
            <person name="Westbury M.V."/>
            <person name="Russo I.M."/>
            <person name="Gopalakrishnan S."/>
            <person name="Rakotoarivelo A."/>
            <person name="Olsen R.A."/>
            <person name="Prost S."/>
            <person name="Tunstall T."/>
            <person name="Ryder O.A."/>
            <person name="Dalen L."/>
            <person name="Bruford M.W."/>
        </authorList>
    </citation>
    <scope>NUCLEOTIDE SEQUENCE [LARGE SCALE GENOMIC DNA]</scope>
    <source>
        <strain evidence="8">SBR-YM</strain>
        <tissue evidence="8">Skin</tissue>
    </source>
</reference>
<keyword evidence="6" id="KW-0732">Signal</keyword>
<organism evidence="8 9">
    <name type="scientific">Diceros bicornis minor</name>
    <name type="common">South-central black rhinoceros</name>
    <dbReference type="NCBI Taxonomy" id="77932"/>
    <lineage>
        <taxon>Eukaryota</taxon>
        <taxon>Metazoa</taxon>
        <taxon>Chordata</taxon>
        <taxon>Craniata</taxon>
        <taxon>Vertebrata</taxon>
        <taxon>Euteleostomi</taxon>
        <taxon>Mammalia</taxon>
        <taxon>Eutheria</taxon>
        <taxon>Laurasiatheria</taxon>
        <taxon>Perissodactyla</taxon>
        <taxon>Rhinocerotidae</taxon>
        <taxon>Diceros</taxon>
    </lineage>
</organism>
<evidence type="ECO:0000256" key="1">
    <source>
        <dbReference type="ARBA" id="ARBA00004613"/>
    </source>
</evidence>
<evidence type="ECO:0000256" key="3">
    <source>
        <dbReference type="ARBA" id="ARBA00016272"/>
    </source>
</evidence>
<dbReference type="InterPro" id="IPR051998">
    <property type="entry name" value="Meteorin-like"/>
</dbReference>
<keyword evidence="7" id="KW-1015">Disulfide bond</keyword>
<sequence>RRRADTPQSEHSRDVVECDSPARPLLTLFSPAAPCRPCSDTEVLLAVCTSDFALSGEGWSPRCELAGVAAVVLHAALSPRAPRASSGSAPSSDARLLPVGTSAVCALGTPADPHLLPSAVVRGSIQEVTHELEQQESAIHLHLSRLYRQKNRVFQPAPEGGGWRGRVTTLLECGVRPGRGEFLFTGHMHFGEAWLGCAPRFKDFLRMYRDAEERGLNPCEMGVE</sequence>
<evidence type="ECO:0000313" key="9">
    <source>
        <dbReference type="Proteomes" id="UP000551758"/>
    </source>
</evidence>
<dbReference type="PANTHER" id="PTHR28593">
    <property type="entry name" value="METEORIN-LIKE PROTEIN"/>
    <property type="match status" value="1"/>
</dbReference>
<comment type="subcellular location">
    <subcellularLocation>
        <location evidence="1">Secreted</location>
    </subcellularLocation>
</comment>
<evidence type="ECO:0000313" key="8">
    <source>
        <dbReference type="EMBL" id="KAF5915312.1"/>
    </source>
</evidence>
<dbReference type="GO" id="GO:0005615">
    <property type="term" value="C:extracellular space"/>
    <property type="evidence" value="ECO:0007669"/>
    <property type="project" value="TreeGrafter"/>
</dbReference>
<proteinExistence type="inferred from homology"/>
<evidence type="ECO:0000256" key="6">
    <source>
        <dbReference type="ARBA" id="ARBA00022729"/>
    </source>
</evidence>
<gene>
    <name evidence="8" type="ORF">HPG69_012004</name>
</gene>
<evidence type="ECO:0000256" key="5">
    <source>
        <dbReference type="ARBA" id="ARBA00022702"/>
    </source>
</evidence>
<feature type="non-terminal residue" evidence="8">
    <location>
        <position position="1"/>
    </location>
</feature>
<dbReference type="GO" id="GO:0090336">
    <property type="term" value="P:positive regulation of brown fat cell differentiation"/>
    <property type="evidence" value="ECO:0007669"/>
    <property type="project" value="TreeGrafter"/>
</dbReference>
<comment type="caution">
    <text evidence="8">The sequence shown here is derived from an EMBL/GenBank/DDBJ whole genome shotgun (WGS) entry which is preliminary data.</text>
</comment>
<evidence type="ECO:0000256" key="2">
    <source>
        <dbReference type="ARBA" id="ARBA00005669"/>
    </source>
</evidence>
<dbReference type="Proteomes" id="UP000551758">
    <property type="component" value="Unassembled WGS sequence"/>
</dbReference>
<protein>
    <recommendedName>
        <fullName evidence="3">Meteorin-like protein</fullName>
    </recommendedName>
</protein>
<evidence type="ECO:0000256" key="7">
    <source>
        <dbReference type="ARBA" id="ARBA00023157"/>
    </source>
</evidence>
<name>A0A7J7EHM4_DICBM</name>
<keyword evidence="4" id="KW-0964">Secreted</keyword>
<dbReference type="EMBL" id="JACDTQ010002874">
    <property type="protein sequence ID" value="KAF5915312.1"/>
    <property type="molecule type" value="Genomic_DNA"/>
</dbReference>
<evidence type="ECO:0000256" key="4">
    <source>
        <dbReference type="ARBA" id="ARBA00022525"/>
    </source>
</evidence>
<dbReference type="GO" id="GO:0005179">
    <property type="term" value="F:hormone activity"/>
    <property type="evidence" value="ECO:0007669"/>
    <property type="project" value="UniProtKB-KW"/>
</dbReference>
<keyword evidence="9" id="KW-1185">Reference proteome</keyword>
<accession>A0A7J7EHM4</accession>
<dbReference type="PANTHER" id="PTHR28593:SF1">
    <property type="entry name" value="METEORIN-LIKE PROTEIN"/>
    <property type="match status" value="1"/>
</dbReference>